<dbReference type="CDD" id="cd02414">
    <property type="entry name" value="KH-II_Jag"/>
    <property type="match status" value="1"/>
</dbReference>
<dbReference type="Pfam" id="PF01424">
    <property type="entry name" value="R3H"/>
    <property type="match status" value="1"/>
</dbReference>
<dbReference type="Gene3D" id="3.30.300.20">
    <property type="match status" value="1"/>
</dbReference>
<name>A0A0F9LIH0_9ZZZZ</name>
<dbReference type="InterPro" id="IPR038008">
    <property type="entry name" value="Jag_KH"/>
</dbReference>
<dbReference type="CDD" id="cd02644">
    <property type="entry name" value="R3H_jag"/>
    <property type="match status" value="1"/>
</dbReference>
<dbReference type="EMBL" id="LAZR01006109">
    <property type="protein sequence ID" value="KKM94669.1"/>
    <property type="molecule type" value="Genomic_DNA"/>
</dbReference>
<gene>
    <name evidence="2" type="ORF">LCGC14_1196030</name>
</gene>
<dbReference type="PROSITE" id="PS51061">
    <property type="entry name" value="R3H"/>
    <property type="match status" value="1"/>
</dbReference>
<dbReference type="GO" id="GO:0003723">
    <property type="term" value="F:RNA binding"/>
    <property type="evidence" value="ECO:0007669"/>
    <property type="project" value="InterPro"/>
</dbReference>
<organism evidence="2">
    <name type="scientific">marine sediment metagenome</name>
    <dbReference type="NCBI Taxonomy" id="412755"/>
    <lineage>
        <taxon>unclassified sequences</taxon>
        <taxon>metagenomes</taxon>
        <taxon>ecological metagenomes</taxon>
    </lineage>
</organism>
<dbReference type="InterPro" id="IPR015946">
    <property type="entry name" value="KH_dom-like_a/b"/>
</dbReference>
<evidence type="ECO:0000259" key="1">
    <source>
        <dbReference type="PROSITE" id="PS51061"/>
    </source>
</evidence>
<dbReference type="InterPro" id="IPR034079">
    <property type="entry name" value="R3H_KhpB"/>
</dbReference>
<dbReference type="InterPro" id="IPR039247">
    <property type="entry name" value="KhpB"/>
</dbReference>
<dbReference type="SMART" id="SM00393">
    <property type="entry name" value="R3H"/>
    <property type="match status" value="1"/>
</dbReference>
<dbReference type="SUPFAM" id="SSF82708">
    <property type="entry name" value="R3H domain"/>
    <property type="match status" value="1"/>
</dbReference>
<reference evidence="2" key="1">
    <citation type="journal article" date="2015" name="Nature">
        <title>Complex archaea that bridge the gap between prokaryotes and eukaryotes.</title>
        <authorList>
            <person name="Spang A."/>
            <person name="Saw J.H."/>
            <person name="Jorgensen S.L."/>
            <person name="Zaremba-Niedzwiedzka K."/>
            <person name="Martijn J."/>
            <person name="Lind A.E."/>
            <person name="van Eijk R."/>
            <person name="Schleper C."/>
            <person name="Guy L."/>
            <person name="Ettema T.J."/>
        </authorList>
    </citation>
    <scope>NUCLEOTIDE SEQUENCE</scope>
</reference>
<dbReference type="AlphaFoldDB" id="A0A0F9LIH0"/>
<dbReference type="NCBIfam" id="NF041568">
    <property type="entry name" value="Jag_EloR"/>
    <property type="match status" value="1"/>
</dbReference>
<sequence>MSKAKKAEELLNEIITQMKVSATVKVSEDDSHILASIEGEDAGILIGREGQTLDALQLIANIFVNKGEEERTRIIVDAEGYKDRRKESIERLANSLAEKVTGEQEPVNLEPMNAFERRIVHMTLRESTDVITESQGEGSERHVVIKPL</sequence>
<dbReference type="Pfam" id="PF13083">
    <property type="entry name" value="KH_KhpA-B"/>
    <property type="match status" value="1"/>
</dbReference>
<dbReference type="InterPro" id="IPR036867">
    <property type="entry name" value="R3H_dom_sf"/>
</dbReference>
<dbReference type="InterPro" id="IPR001374">
    <property type="entry name" value="R3H_dom"/>
</dbReference>
<evidence type="ECO:0000313" key="2">
    <source>
        <dbReference type="EMBL" id="KKM94669.1"/>
    </source>
</evidence>
<comment type="caution">
    <text evidence="2">The sequence shown here is derived from an EMBL/GenBank/DDBJ whole genome shotgun (WGS) entry which is preliminary data.</text>
</comment>
<proteinExistence type="predicted"/>
<protein>
    <recommendedName>
        <fullName evidence="1">R3H domain-containing protein</fullName>
    </recommendedName>
</protein>
<feature type="domain" description="R3H" evidence="1">
    <location>
        <begin position="83"/>
        <end position="148"/>
    </location>
</feature>
<dbReference type="PANTHER" id="PTHR35800:SF1">
    <property type="entry name" value="RNA-BINDING PROTEIN KHPB"/>
    <property type="match status" value="1"/>
</dbReference>
<dbReference type="PANTHER" id="PTHR35800">
    <property type="entry name" value="PROTEIN JAG"/>
    <property type="match status" value="1"/>
</dbReference>
<dbReference type="Gene3D" id="3.30.1370.50">
    <property type="entry name" value="R3H-like domain"/>
    <property type="match status" value="1"/>
</dbReference>
<accession>A0A0F9LIH0</accession>